<reference evidence="6 7" key="1">
    <citation type="submission" date="2018-10" db="EMBL/GenBank/DDBJ databases">
        <title>Genomic Encyclopedia of Archaeal and Bacterial Type Strains, Phase II (KMG-II): from individual species to whole genera.</title>
        <authorList>
            <person name="Goeker M."/>
        </authorList>
    </citation>
    <scope>NUCLEOTIDE SEQUENCE [LARGE SCALE GENOMIC DNA]</scope>
    <source>
        <strain evidence="6 7">DSM 235</strain>
    </source>
</reference>
<evidence type="ECO:0000313" key="6">
    <source>
        <dbReference type="EMBL" id="RKT37852.1"/>
    </source>
</evidence>
<dbReference type="InterPro" id="IPR000055">
    <property type="entry name" value="Restrct_endonuc_typeI_TRD"/>
</dbReference>
<dbReference type="CDD" id="cd17249">
    <property type="entry name" value="RMtype1_S_EcoR124I-TRD2-CR2_like"/>
    <property type="match status" value="1"/>
</dbReference>
<sequence>MNKSWRQEELGKLVKFRSGGTPAKTVQEYWGGNIPWITAKDLKSFYLGDSLIKITAVGARNGTRIAKKGSILLLVRGMTLKKDVPLAIATRDVAFNQDVKALETSSINNAYLGYFLVSRKSNLMQLVNEAGHGTGRLQTDLLESFPILVPPAIEQDRIASILGTWDRAISLTERLIAAKLTLRKVLMQQLLTGKRRFPGFSEPWREVRLGEVLHEVRRPVEWDEDATYRLASVRRGSQGLFHRATKQGRGIKTKDLHTIHTDDFLISKRQVVHGATGLVTPNFDGAKVSSSYTILRARDSQVLDIEFFSWLAKLPRMVWKTYITSNGVHIEKLFFVVEDYLKQKIHLPGEVGEQRRIVELLSEADRELSVLRSQLAALKTQKRGLMQQLLTGKVRVQVADAAA</sequence>
<comment type="caution">
    <text evidence="6">The sequence shown here is derived from an EMBL/GenBank/DDBJ whole genome shotgun (WGS) entry which is preliminary data.</text>
</comment>
<evidence type="ECO:0000256" key="1">
    <source>
        <dbReference type="ARBA" id="ARBA00010923"/>
    </source>
</evidence>
<feature type="coiled-coil region" evidence="4">
    <location>
        <begin position="361"/>
        <end position="388"/>
    </location>
</feature>
<dbReference type="InterPro" id="IPR052021">
    <property type="entry name" value="Type-I_RS_S_subunit"/>
</dbReference>
<dbReference type="GO" id="GO:0009307">
    <property type="term" value="P:DNA restriction-modification system"/>
    <property type="evidence" value="ECO:0007669"/>
    <property type="project" value="UniProtKB-KW"/>
</dbReference>
<dbReference type="GO" id="GO:0003677">
    <property type="term" value="F:DNA binding"/>
    <property type="evidence" value="ECO:0007669"/>
    <property type="project" value="UniProtKB-KW"/>
</dbReference>
<dbReference type="EMBL" id="RBXL01000002">
    <property type="protein sequence ID" value="RKT37852.1"/>
    <property type="molecule type" value="Genomic_DNA"/>
</dbReference>
<dbReference type="PANTHER" id="PTHR30408:SF12">
    <property type="entry name" value="TYPE I RESTRICTION ENZYME MJAVIII SPECIFICITY SUBUNIT"/>
    <property type="match status" value="1"/>
</dbReference>
<dbReference type="Proteomes" id="UP000274556">
    <property type="component" value="Unassembled WGS sequence"/>
</dbReference>
<feature type="domain" description="Type I restriction modification DNA specificity" evidence="5">
    <location>
        <begin position="3"/>
        <end position="177"/>
    </location>
</feature>
<evidence type="ECO:0000256" key="2">
    <source>
        <dbReference type="ARBA" id="ARBA00022747"/>
    </source>
</evidence>
<dbReference type="Gene3D" id="3.90.220.20">
    <property type="entry name" value="DNA methylase specificity domains"/>
    <property type="match status" value="2"/>
</dbReference>
<protein>
    <submittedName>
        <fullName evidence="6">Type I restriction enzyme S subunit</fullName>
    </submittedName>
</protein>
<dbReference type="PANTHER" id="PTHR30408">
    <property type="entry name" value="TYPE-1 RESTRICTION ENZYME ECOKI SPECIFICITY PROTEIN"/>
    <property type="match status" value="1"/>
</dbReference>
<dbReference type="InterPro" id="IPR044946">
    <property type="entry name" value="Restrct_endonuc_typeI_TRD_sf"/>
</dbReference>
<dbReference type="RefSeq" id="WP_120800152.1">
    <property type="nucleotide sequence ID" value="NZ_RBXL01000002.1"/>
</dbReference>
<organism evidence="6 7">
    <name type="scientific">Thiocapsa rosea</name>
    <dbReference type="NCBI Taxonomy" id="69360"/>
    <lineage>
        <taxon>Bacteria</taxon>
        <taxon>Pseudomonadati</taxon>
        <taxon>Pseudomonadota</taxon>
        <taxon>Gammaproteobacteria</taxon>
        <taxon>Chromatiales</taxon>
        <taxon>Chromatiaceae</taxon>
        <taxon>Thiocapsa</taxon>
    </lineage>
</organism>
<accession>A0A495UKM1</accession>
<keyword evidence="2" id="KW-0680">Restriction system</keyword>
<dbReference type="AlphaFoldDB" id="A0A495UKM1"/>
<proteinExistence type="inferred from homology"/>
<evidence type="ECO:0000259" key="5">
    <source>
        <dbReference type="Pfam" id="PF01420"/>
    </source>
</evidence>
<evidence type="ECO:0000313" key="7">
    <source>
        <dbReference type="Proteomes" id="UP000274556"/>
    </source>
</evidence>
<dbReference type="OrthoDB" id="9798929at2"/>
<keyword evidence="7" id="KW-1185">Reference proteome</keyword>
<evidence type="ECO:0000256" key="3">
    <source>
        <dbReference type="ARBA" id="ARBA00023125"/>
    </source>
</evidence>
<keyword evidence="4" id="KW-0175">Coiled coil</keyword>
<dbReference type="Gene3D" id="1.10.287.1120">
    <property type="entry name" value="Bipartite methylase S protein"/>
    <property type="match status" value="1"/>
</dbReference>
<evidence type="ECO:0000256" key="4">
    <source>
        <dbReference type="SAM" id="Coils"/>
    </source>
</evidence>
<dbReference type="SUPFAM" id="SSF116734">
    <property type="entry name" value="DNA methylase specificity domain"/>
    <property type="match status" value="2"/>
</dbReference>
<name>A0A495UKM1_9GAMM</name>
<comment type="similarity">
    <text evidence="1">Belongs to the type-I restriction system S methylase family.</text>
</comment>
<dbReference type="Pfam" id="PF01420">
    <property type="entry name" value="Methylase_S"/>
    <property type="match status" value="1"/>
</dbReference>
<keyword evidence="3" id="KW-0238">DNA-binding</keyword>
<gene>
    <name evidence="6" type="ORF">BDD21_5362</name>
</gene>